<feature type="domain" description="Tetrahydrofolate dehydrogenase/cyclohydrolase NAD(P)-binding" evidence="14">
    <location>
        <begin position="168"/>
        <end position="312"/>
    </location>
</feature>
<dbReference type="SUPFAM" id="SSF51735">
    <property type="entry name" value="NAD(P)-binding Rossmann-fold domains"/>
    <property type="match status" value="1"/>
</dbReference>
<evidence type="ECO:0000256" key="8">
    <source>
        <dbReference type="ARBA" id="ARBA00023102"/>
    </source>
</evidence>
<dbReference type="PANTHER" id="PTHR48099:SF5">
    <property type="entry name" value="C-1-TETRAHYDROFOLATE SYNTHASE, CYTOPLASMIC"/>
    <property type="match status" value="1"/>
</dbReference>
<evidence type="ECO:0000259" key="14">
    <source>
        <dbReference type="Pfam" id="PF02882"/>
    </source>
</evidence>
<evidence type="ECO:0000313" key="16">
    <source>
        <dbReference type="Proteomes" id="UP000611554"/>
    </source>
</evidence>
<feature type="domain" description="Tetrahydrofolate dehydrogenase/cyclohydrolase catalytic" evidence="13">
    <location>
        <begin position="36"/>
        <end position="149"/>
    </location>
</feature>
<keyword evidence="7 11" id="KW-0560">Oxidoreductase</keyword>
<evidence type="ECO:0000256" key="2">
    <source>
        <dbReference type="ARBA" id="ARBA00022563"/>
    </source>
</evidence>
<evidence type="ECO:0000256" key="11">
    <source>
        <dbReference type="HAMAP-Rule" id="MF_01576"/>
    </source>
</evidence>
<keyword evidence="4 11" id="KW-0658">Purine biosynthesis</keyword>
<evidence type="ECO:0000256" key="4">
    <source>
        <dbReference type="ARBA" id="ARBA00022755"/>
    </source>
</evidence>
<dbReference type="InterPro" id="IPR046346">
    <property type="entry name" value="Aminoacid_DH-like_N_sf"/>
</dbReference>
<dbReference type="PANTHER" id="PTHR48099">
    <property type="entry name" value="C-1-TETRAHYDROFOLATE SYNTHASE, CYTOPLASMIC-RELATED"/>
    <property type="match status" value="1"/>
</dbReference>
<keyword evidence="5 11" id="KW-0378">Hydrolase</keyword>
<evidence type="ECO:0000256" key="3">
    <source>
        <dbReference type="ARBA" id="ARBA00022605"/>
    </source>
</evidence>
<dbReference type="Gene3D" id="3.40.50.10860">
    <property type="entry name" value="Leucine Dehydrogenase, chain A, domain 1"/>
    <property type="match status" value="1"/>
</dbReference>
<dbReference type="InterPro" id="IPR020630">
    <property type="entry name" value="THF_DH/CycHdrlase_cat_dom"/>
</dbReference>
<comment type="pathway">
    <text evidence="1 11">One-carbon metabolism; tetrahydrofolate interconversion.</text>
</comment>
<evidence type="ECO:0000259" key="13">
    <source>
        <dbReference type="Pfam" id="PF00763"/>
    </source>
</evidence>
<sequence length="326" mass="33224">MSQPPRGDLASTPASSSPSGPSEASGDAAATARLLPGGPVAERILAEVAERVAALIRQGVTPALATVLVGDDDASAGYIRIKQRQAAELGFASPHAHLPADATQADLHAVIESFNADPAVHGLLVQYPVPGHLDYDRALMAVDPDKDVDGMHPLNMGRLALGLPGPLPCTPAGIEELLAHHGIPVSGREVVILGRGATLGRPLAILLGQKRPTANAAVTVVHTGVPDWPRYTRRADILVAAAGVPGIIRPEHVKPGAVVIGGGVRYAGRRLLPDVDESCARVAGAITPRVGGVGPTTVAMLFRNAVAAAERAAAAANGSGDRTVSG</sequence>
<comment type="subunit">
    <text evidence="11">Homodimer.</text>
</comment>
<keyword evidence="6 11" id="KW-0521">NADP</keyword>
<evidence type="ECO:0000256" key="7">
    <source>
        <dbReference type="ARBA" id="ARBA00023002"/>
    </source>
</evidence>
<dbReference type="CDD" id="cd01080">
    <property type="entry name" value="NAD_bind_m-THF_DH_Cyclohyd"/>
    <property type="match status" value="1"/>
</dbReference>
<keyword evidence="2 11" id="KW-0554">One-carbon metabolism</keyword>
<dbReference type="InterPro" id="IPR036291">
    <property type="entry name" value="NAD(P)-bd_dom_sf"/>
</dbReference>
<gene>
    <name evidence="11 15" type="primary">folD</name>
    <name evidence="15" type="ORF">GCM10010140_39530</name>
</gene>
<evidence type="ECO:0000256" key="12">
    <source>
        <dbReference type="SAM" id="MobiDB-lite"/>
    </source>
</evidence>
<comment type="function">
    <text evidence="11">Catalyzes the oxidation of 5,10-methylenetetrahydrofolate to 5,10-methenyltetrahydrofolate and then the hydrolysis of 5,10-methenyltetrahydrofolate to 10-formyltetrahydrofolate.</text>
</comment>
<comment type="caution">
    <text evidence="15">The sequence shown here is derived from an EMBL/GenBank/DDBJ whole genome shotgun (WGS) entry which is preliminary data.</text>
</comment>
<comment type="similarity">
    <text evidence="11">Belongs to the tetrahydrofolate dehydrogenase/cyclohydrolase family.</text>
</comment>
<feature type="binding site" evidence="11">
    <location>
        <position position="264"/>
    </location>
    <ligand>
        <name>NADP(+)</name>
        <dbReference type="ChEBI" id="CHEBI:58349"/>
    </ligand>
</feature>
<dbReference type="PRINTS" id="PR00085">
    <property type="entry name" value="THFDHDRGNASE"/>
</dbReference>
<proteinExistence type="inferred from homology"/>
<accession>A0ABQ2QZM6</accession>
<dbReference type="EMBL" id="BMQJ01000009">
    <property type="protein sequence ID" value="GGQ05384.1"/>
    <property type="molecule type" value="Genomic_DNA"/>
</dbReference>
<name>A0ABQ2QZM6_9ACTN</name>
<dbReference type="InterPro" id="IPR000672">
    <property type="entry name" value="THF_DH/CycHdrlase"/>
</dbReference>
<comment type="catalytic activity">
    <reaction evidence="11">
        <text>(6R)-5,10-methenyltetrahydrofolate + H2O = (6R)-10-formyltetrahydrofolate + H(+)</text>
        <dbReference type="Rhea" id="RHEA:23700"/>
        <dbReference type="ChEBI" id="CHEBI:15377"/>
        <dbReference type="ChEBI" id="CHEBI:15378"/>
        <dbReference type="ChEBI" id="CHEBI:57455"/>
        <dbReference type="ChEBI" id="CHEBI:195366"/>
        <dbReference type="EC" id="3.5.4.9"/>
    </reaction>
</comment>
<dbReference type="Gene3D" id="3.40.50.720">
    <property type="entry name" value="NAD(P)-binding Rossmann-like Domain"/>
    <property type="match status" value="1"/>
</dbReference>
<evidence type="ECO:0000256" key="5">
    <source>
        <dbReference type="ARBA" id="ARBA00022801"/>
    </source>
</evidence>
<evidence type="ECO:0000256" key="6">
    <source>
        <dbReference type="ARBA" id="ARBA00022857"/>
    </source>
</evidence>
<protein>
    <recommendedName>
        <fullName evidence="11">Bifunctional protein FolD</fullName>
    </recommendedName>
    <domain>
        <recommendedName>
            <fullName evidence="11">Methylenetetrahydrofolate dehydrogenase</fullName>
            <ecNumber evidence="11">1.5.1.5</ecNumber>
        </recommendedName>
    </domain>
    <domain>
        <recommendedName>
            <fullName evidence="11">Methenyltetrahydrofolate cyclohydrolase</fullName>
            <ecNumber evidence="11">3.5.4.9</ecNumber>
        </recommendedName>
    </domain>
</protein>
<evidence type="ECO:0000313" key="15">
    <source>
        <dbReference type="EMBL" id="GGQ05384.1"/>
    </source>
</evidence>
<keyword evidence="8 11" id="KW-0368">Histidine biosynthesis</keyword>
<dbReference type="HAMAP" id="MF_01576">
    <property type="entry name" value="THF_DHG_CYH"/>
    <property type="match status" value="1"/>
</dbReference>
<comment type="caution">
    <text evidence="11">Lacks conserved residue(s) required for the propagation of feature annotation.</text>
</comment>
<reference evidence="16" key="1">
    <citation type="journal article" date="2019" name="Int. J. Syst. Evol. Microbiol.">
        <title>The Global Catalogue of Microorganisms (GCM) 10K type strain sequencing project: providing services to taxonomists for standard genome sequencing and annotation.</title>
        <authorList>
            <consortium name="The Broad Institute Genomics Platform"/>
            <consortium name="The Broad Institute Genome Sequencing Center for Infectious Disease"/>
            <person name="Wu L."/>
            <person name="Ma J."/>
        </authorList>
    </citation>
    <scope>NUCLEOTIDE SEQUENCE [LARGE SCALE GENOMIC DNA]</scope>
    <source>
        <strain evidence="16">JCM 3115</strain>
    </source>
</reference>
<dbReference type="EC" id="1.5.1.5" evidence="11"/>
<evidence type="ECO:0000256" key="1">
    <source>
        <dbReference type="ARBA" id="ARBA00004777"/>
    </source>
</evidence>
<dbReference type="InterPro" id="IPR020631">
    <property type="entry name" value="THF_DH/CycHdrlase_NAD-bd_dom"/>
</dbReference>
<dbReference type="Proteomes" id="UP000611554">
    <property type="component" value="Unassembled WGS sequence"/>
</dbReference>
<feature type="binding site" evidence="11">
    <location>
        <begin position="194"/>
        <end position="196"/>
    </location>
    <ligand>
        <name>NADP(+)</name>
        <dbReference type="ChEBI" id="CHEBI:58349"/>
    </ligand>
</feature>
<feature type="compositionally biased region" description="Low complexity" evidence="12">
    <location>
        <begin position="10"/>
        <end position="29"/>
    </location>
</feature>
<dbReference type="Pfam" id="PF00763">
    <property type="entry name" value="THF_DHG_CYH"/>
    <property type="match status" value="1"/>
</dbReference>
<evidence type="ECO:0000256" key="9">
    <source>
        <dbReference type="ARBA" id="ARBA00023167"/>
    </source>
</evidence>
<dbReference type="RefSeq" id="WP_189247936.1">
    <property type="nucleotide sequence ID" value="NZ_BMQJ01000009.1"/>
</dbReference>
<comment type="catalytic activity">
    <reaction evidence="11">
        <text>(6R)-5,10-methylene-5,6,7,8-tetrahydrofolate + NADP(+) = (6R)-5,10-methenyltetrahydrofolate + NADPH</text>
        <dbReference type="Rhea" id="RHEA:22812"/>
        <dbReference type="ChEBI" id="CHEBI:15636"/>
        <dbReference type="ChEBI" id="CHEBI:57455"/>
        <dbReference type="ChEBI" id="CHEBI:57783"/>
        <dbReference type="ChEBI" id="CHEBI:58349"/>
        <dbReference type="EC" id="1.5.1.5"/>
    </reaction>
</comment>
<feature type="region of interest" description="Disordered" evidence="12">
    <location>
        <begin position="1"/>
        <end position="29"/>
    </location>
</feature>
<keyword evidence="9 11" id="KW-0486">Methionine biosynthesis</keyword>
<keyword evidence="16" id="KW-1185">Reference proteome</keyword>
<evidence type="ECO:0000256" key="10">
    <source>
        <dbReference type="ARBA" id="ARBA00023268"/>
    </source>
</evidence>
<organism evidence="15 16">
    <name type="scientific">Streptosporangium pseudovulgare</name>
    <dbReference type="NCBI Taxonomy" id="35765"/>
    <lineage>
        <taxon>Bacteria</taxon>
        <taxon>Bacillati</taxon>
        <taxon>Actinomycetota</taxon>
        <taxon>Actinomycetes</taxon>
        <taxon>Streptosporangiales</taxon>
        <taxon>Streptosporangiaceae</taxon>
        <taxon>Streptosporangium</taxon>
    </lineage>
</organism>
<dbReference type="Pfam" id="PF02882">
    <property type="entry name" value="THF_DHG_CYH_C"/>
    <property type="match status" value="1"/>
</dbReference>
<keyword evidence="10 11" id="KW-0511">Multifunctional enzyme</keyword>
<keyword evidence="3 11" id="KW-0028">Amino-acid biosynthesis</keyword>
<dbReference type="SUPFAM" id="SSF53223">
    <property type="entry name" value="Aminoacid dehydrogenase-like, N-terminal domain"/>
    <property type="match status" value="1"/>
</dbReference>
<dbReference type="EC" id="3.5.4.9" evidence="11"/>